<gene>
    <name evidence="3" type="ordered locus">MICA_1463</name>
</gene>
<organism evidence="3 4">
    <name type="scientific">Micavibrio aeruginosavorus (strain ARL-13)</name>
    <dbReference type="NCBI Taxonomy" id="856793"/>
    <lineage>
        <taxon>Bacteria</taxon>
        <taxon>Pseudomonadati</taxon>
        <taxon>Bdellovibrionota</taxon>
        <taxon>Bdellovibrionia</taxon>
        <taxon>Bdellovibrionales</taxon>
        <taxon>Pseudobdellovibrionaceae</taxon>
        <taxon>Micavibrio</taxon>
    </lineage>
</organism>
<sequence length="606" mass="65712">MIISRTFKIFMLGVAAMTVMATPVFANDRMAGTQGGANRPAPVKTEKPDTEAPKKQDQAQTVKFTPPPTSLPKFSYKVLESYGTLSDPLGTTLGVDMWAGSSRSTIVKEIPNLPTGHTVATMQDMTLRLLLTQADSTFIRADVAPEKGNDLMTLRLQKLLDIGAYKSAMDLYTQIAGEPYHEKLARAGITAMLYNGETGLACLEFRAVQKRMMDNPADMSADDMAWWTAMAPICGAIQARMINPKADDFKIDETALGESKILTQLLSRKDFKLGIGDVEDFAALNGLERSVLAGLRRYDYSRLKLRDVATVDGAVLMIMVEDPTMPARLRAPLMAEALRRGLVHTDRLAALYDDAAIDAGPLGSVAQSWRSIKGAPKATIDATLPGLMNFDARTPAAAYYPFAESLSKASPEGFSGRALDNGLRVMMLAGVAPPERWVKAWNARESVSESRPSESYELGAAMAVLGNNSRLLDIFNSDAAKARFATPESQKDKEILAVFSGLGLENALHNADKSGAYEKLFDLTAPNDYVMPLGGLLEQLGRAAEDQRLGETVLLASVILNDMARAPDKVHPGVIREVLRSLVTVGFKKEAHDLALAVILGLDELK</sequence>
<proteinExistence type="predicted"/>
<evidence type="ECO:0000256" key="2">
    <source>
        <dbReference type="SAM" id="SignalP"/>
    </source>
</evidence>
<reference evidence="3 4" key="1">
    <citation type="journal article" date="2011" name="BMC Genomics">
        <title>Genomic insights into an obligate epibiotic bacterial predator: Micavibrio aeruginosavorus ARL-13.</title>
        <authorList>
            <person name="Wang Z."/>
            <person name="Kadouri D."/>
            <person name="Wu M."/>
        </authorList>
    </citation>
    <scope>NUCLEOTIDE SEQUENCE [LARGE SCALE GENOMIC DNA]</scope>
    <source>
        <strain evidence="3 4">ARL-13</strain>
    </source>
</reference>
<dbReference type="OrthoDB" id="8477642at2"/>
<feature type="chain" id="PRO_5003432447" description="Antifreeze protein" evidence="2">
    <location>
        <begin position="27"/>
        <end position="606"/>
    </location>
</feature>
<keyword evidence="2" id="KW-0732">Signal</keyword>
<dbReference type="EMBL" id="CP002382">
    <property type="protein sequence ID" value="AEP09781.1"/>
    <property type="molecule type" value="Genomic_DNA"/>
</dbReference>
<protein>
    <recommendedName>
        <fullName evidence="5">Antifreeze protein</fullName>
    </recommendedName>
</protein>
<feature type="region of interest" description="Disordered" evidence="1">
    <location>
        <begin position="31"/>
        <end position="67"/>
    </location>
</feature>
<dbReference type="RefSeq" id="WP_014103004.1">
    <property type="nucleotide sequence ID" value="NC_016026.1"/>
</dbReference>
<keyword evidence="4" id="KW-1185">Reference proteome</keyword>
<dbReference type="HOGENOM" id="CLU_450420_0_0_5"/>
<dbReference type="AlphaFoldDB" id="G2KND3"/>
<dbReference type="Proteomes" id="UP000009286">
    <property type="component" value="Chromosome"/>
</dbReference>
<feature type="signal peptide" evidence="2">
    <location>
        <begin position="1"/>
        <end position="26"/>
    </location>
</feature>
<evidence type="ECO:0008006" key="5">
    <source>
        <dbReference type="Google" id="ProtNLM"/>
    </source>
</evidence>
<dbReference type="KEGG" id="mai:MICA_1463"/>
<evidence type="ECO:0000313" key="4">
    <source>
        <dbReference type="Proteomes" id="UP000009286"/>
    </source>
</evidence>
<evidence type="ECO:0000256" key="1">
    <source>
        <dbReference type="SAM" id="MobiDB-lite"/>
    </source>
</evidence>
<name>G2KND3_MICAA</name>
<dbReference type="STRING" id="856793.MICA_1463"/>
<evidence type="ECO:0000313" key="3">
    <source>
        <dbReference type="EMBL" id="AEP09781.1"/>
    </source>
</evidence>
<accession>G2KND3</accession>
<feature type="compositionally biased region" description="Basic and acidic residues" evidence="1">
    <location>
        <begin position="44"/>
        <end position="57"/>
    </location>
</feature>